<dbReference type="PROSITE" id="PS00211">
    <property type="entry name" value="ABC_TRANSPORTER_1"/>
    <property type="match status" value="2"/>
</dbReference>
<protein>
    <recommendedName>
        <fullName evidence="6">ABC transporter domain-containing protein</fullName>
    </recommendedName>
</protein>
<evidence type="ECO:0000256" key="5">
    <source>
        <dbReference type="SAM" id="SignalP"/>
    </source>
</evidence>
<feature type="coiled-coil region" evidence="4">
    <location>
        <begin position="696"/>
        <end position="754"/>
    </location>
</feature>
<dbReference type="Gene3D" id="1.10.287.380">
    <property type="entry name" value="Valyl-tRNA synthetase, C-terminal domain"/>
    <property type="match status" value="1"/>
</dbReference>
<dbReference type="AlphaFoldDB" id="A0A7S1ZH05"/>
<dbReference type="InterPro" id="IPR032524">
    <property type="entry name" value="ABC_tran_C"/>
</dbReference>
<dbReference type="Pfam" id="PF12848">
    <property type="entry name" value="ABC_tran_Xtn"/>
    <property type="match status" value="1"/>
</dbReference>
<dbReference type="Gene3D" id="3.40.50.300">
    <property type="entry name" value="P-loop containing nucleotide triphosphate hydrolases"/>
    <property type="match status" value="2"/>
</dbReference>
<dbReference type="GO" id="GO:0016887">
    <property type="term" value="F:ATP hydrolysis activity"/>
    <property type="evidence" value="ECO:0007669"/>
    <property type="project" value="InterPro"/>
</dbReference>
<feature type="coiled-coil region" evidence="4">
    <location>
        <begin position="177"/>
        <end position="207"/>
    </location>
</feature>
<dbReference type="PANTHER" id="PTHR19211:SF133">
    <property type="entry name" value="ABC TRANSPORTER FAMILY PROTEIN"/>
    <property type="match status" value="1"/>
</dbReference>
<feature type="chain" id="PRO_5031051736" description="ABC transporter domain-containing protein" evidence="5">
    <location>
        <begin position="21"/>
        <end position="759"/>
    </location>
</feature>
<organism evidence="7">
    <name type="scientific">Trieres chinensis</name>
    <name type="common">Marine centric diatom</name>
    <name type="synonym">Odontella sinensis</name>
    <dbReference type="NCBI Taxonomy" id="1514140"/>
    <lineage>
        <taxon>Eukaryota</taxon>
        <taxon>Sar</taxon>
        <taxon>Stramenopiles</taxon>
        <taxon>Ochrophyta</taxon>
        <taxon>Bacillariophyta</taxon>
        <taxon>Mediophyceae</taxon>
        <taxon>Biddulphiophycidae</taxon>
        <taxon>Eupodiscales</taxon>
        <taxon>Parodontellaceae</taxon>
        <taxon>Trieres</taxon>
    </lineage>
</organism>
<dbReference type="SUPFAM" id="SSF52540">
    <property type="entry name" value="P-loop containing nucleoside triphosphate hydrolases"/>
    <property type="match status" value="2"/>
</dbReference>
<keyword evidence="2" id="KW-0547">Nucleotide-binding</keyword>
<evidence type="ECO:0000313" key="7">
    <source>
        <dbReference type="EMBL" id="CAD9338451.1"/>
    </source>
</evidence>
<proteinExistence type="predicted"/>
<evidence type="ECO:0000256" key="2">
    <source>
        <dbReference type="ARBA" id="ARBA00022741"/>
    </source>
</evidence>
<keyword evidence="1" id="KW-0677">Repeat</keyword>
<accession>A0A7S1ZH05</accession>
<dbReference type="InterPro" id="IPR032781">
    <property type="entry name" value="ABC_tran_Xtn"/>
</dbReference>
<dbReference type="InterPro" id="IPR003439">
    <property type="entry name" value="ABC_transporter-like_ATP-bd"/>
</dbReference>
<dbReference type="Pfam" id="PF16326">
    <property type="entry name" value="ABC_tran_CTD"/>
    <property type="match status" value="1"/>
</dbReference>
<dbReference type="PROSITE" id="PS50893">
    <property type="entry name" value="ABC_TRANSPORTER_2"/>
    <property type="match status" value="2"/>
</dbReference>
<dbReference type="GO" id="GO:0003677">
    <property type="term" value="F:DNA binding"/>
    <property type="evidence" value="ECO:0007669"/>
    <property type="project" value="InterPro"/>
</dbReference>
<evidence type="ECO:0000259" key="6">
    <source>
        <dbReference type="PROSITE" id="PS50893"/>
    </source>
</evidence>
<feature type="domain" description="ABC transporter" evidence="6">
    <location>
        <begin position="97"/>
        <end position="350"/>
    </location>
</feature>
<dbReference type="InterPro" id="IPR017871">
    <property type="entry name" value="ABC_transporter-like_CS"/>
</dbReference>
<keyword evidence="5" id="KW-0732">Signal</keyword>
<sequence length="759" mass="81432">MRLNPSAVFVLAAAAGCASAFAPRPSSIDAVAVSRVVPRAATTTTTTNAAAVAFRPRRRRRSLLRVASSDTATSTATSTAADDVGGCTIGDTRGASLLLNSVSVSRGPNQILRDVEWRVEPNQRWGIVGPNGAGKSTLLGAITGSVRMDGGKALICPGSRVGYLRQTAVSGSVRTAREEAGSEMREINSARRDMEEAERKIEGGDTSDATLSALDDATQRFADAGGWTQDQEIETVLRGLGFTPADGDRPCTDFSGGWQMRIALARLLLSKPTVLLLDEPSNHLDSSARDWLAKYLAAYDGSLILVSHDAALLERSVDSVAEISAGTLLKYPGCSLSKYEEEREFRAKSAKAEYERNLAEAAKLQAYVDRFGASATKASSAQSRVKALERMRKEGKLDAPAEAVVVKRRKPVLNLPDPPKSMGEELISLKGASVGHDPDGPPLLKNVDLTVMRGMKLILRGPNGAGKSTLLSAMRGALPLLEGKVIENEKLRLGSFTQDLAQELDPNSRALDLVTEYARGGEHGDINVSNEVARGVMGALGLSDDKPLRLTKDLSGGEKARVALSMFALKASNLLILDEPSNHLDVECVEALGEALGRWGEDDGGVVVVSHDRQFCDMVGFTHVGTVKDGTITIEERGLNSGDWSRYDLGSKTAAAADFASDESGGAATATVELTPEEKEIFRKRQKLAYNAPKRIEKLEALIEQAEAKVAEYDEEMMTVGNDVGKLTDITKLKEKEEAKIAEMMEEWEDLEQVLAEFG</sequence>
<dbReference type="PANTHER" id="PTHR19211">
    <property type="entry name" value="ATP-BINDING TRANSPORT PROTEIN-RELATED"/>
    <property type="match status" value="1"/>
</dbReference>
<gene>
    <name evidence="7" type="ORF">OSIN01602_LOCUS9663</name>
</gene>
<dbReference type="FunFam" id="3.40.50.300:FF:000011">
    <property type="entry name" value="Putative ABC transporter ATP-binding component"/>
    <property type="match status" value="1"/>
</dbReference>
<name>A0A7S1ZH05_TRICV</name>
<dbReference type="InterPro" id="IPR003593">
    <property type="entry name" value="AAA+_ATPase"/>
</dbReference>
<dbReference type="GO" id="GO:0005524">
    <property type="term" value="F:ATP binding"/>
    <property type="evidence" value="ECO:0007669"/>
    <property type="project" value="UniProtKB-KW"/>
</dbReference>
<dbReference type="Pfam" id="PF00005">
    <property type="entry name" value="ABC_tran"/>
    <property type="match status" value="2"/>
</dbReference>
<feature type="domain" description="ABC transporter" evidence="6">
    <location>
        <begin position="429"/>
        <end position="654"/>
    </location>
</feature>
<keyword evidence="4" id="KW-0175">Coiled coil</keyword>
<feature type="signal peptide" evidence="5">
    <location>
        <begin position="1"/>
        <end position="20"/>
    </location>
</feature>
<reference evidence="7" key="1">
    <citation type="submission" date="2021-01" db="EMBL/GenBank/DDBJ databases">
        <authorList>
            <person name="Corre E."/>
            <person name="Pelletier E."/>
            <person name="Niang G."/>
            <person name="Scheremetjew M."/>
            <person name="Finn R."/>
            <person name="Kale V."/>
            <person name="Holt S."/>
            <person name="Cochrane G."/>
            <person name="Meng A."/>
            <person name="Brown T."/>
            <person name="Cohen L."/>
        </authorList>
    </citation>
    <scope>NUCLEOTIDE SEQUENCE</scope>
    <source>
        <strain evidence="7">Grunow 1884</strain>
    </source>
</reference>
<evidence type="ECO:0000256" key="1">
    <source>
        <dbReference type="ARBA" id="ARBA00022737"/>
    </source>
</evidence>
<dbReference type="PROSITE" id="PS51257">
    <property type="entry name" value="PROKAR_LIPOPROTEIN"/>
    <property type="match status" value="1"/>
</dbReference>
<evidence type="ECO:0000256" key="3">
    <source>
        <dbReference type="ARBA" id="ARBA00022840"/>
    </source>
</evidence>
<keyword evidence="3" id="KW-0067">ATP-binding</keyword>
<dbReference type="InterPro" id="IPR037118">
    <property type="entry name" value="Val-tRNA_synth_C_sf"/>
</dbReference>
<dbReference type="CDD" id="cd03221">
    <property type="entry name" value="ABCF_EF-3"/>
    <property type="match status" value="2"/>
</dbReference>
<dbReference type="InterPro" id="IPR027417">
    <property type="entry name" value="P-loop_NTPase"/>
</dbReference>
<dbReference type="SMART" id="SM00382">
    <property type="entry name" value="AAA"/>
    <property type="match status" value="2"/>
</dbReference>
<evidence type="ECO:0000256" key="4">
    <source>
        <dbReference type="SAM" id="Coils"/>
    </source>
</evidence>
<dbReference type="EMBL" id="HBGO01016987">
    <property type="protein sequence ID" value="CAD9338451.1"/>
    <property type="molecule type" value="Transcribed_RNA"/>
</dbReference>
<dbReference type="InterPro" id="IPR050611">
    <property type="entry name" value="ABCF"/>
</dbReference>